<evidence type="ECO:0000256" key="7">
    <source>
        <dbReference type="HAMAP-Rule" id="MF_01161"/>
    </source>
</evidence>
<comment type="domain">
    <text evidence="7">The N-terminal region contains the highly conserved SGGXDS motif, predicted to be a P-loop motif involved in ATP binding.</text>
</comment>
<dbReference type="AlphaFoldDB" id="A0A934URR4"/>
<dbReference type="Gene3D" id="1.20.59.20">
    <property type="match status" value="1"/>
</dbReference>
<dbReference type="RefSeq" id="WP_200787895.1">
    <property type="nucleotide sequence ID" value="NZ_JAEDAO010000001.1"/>
</dbReference>
<dbReference type="GO" id="GO:0005737">
    <property type="term" value="C:cytoplasm"/>
    <property type="evidence" value="ECO:0007669"/>
    <property type="project" value="UniProtKB-SubCell"/>
</dbReference>
<evidence type="ECO:0000259" key="8">
    <source>
        <dbReference type="Pfam" id="PF01171"/>
    </source>
</evidence>
<reference evidence="10" key="1">
    <citation type="submission" date="2020-12" db="EMBL/GenBank/DDBJ databases">
        <title>Ramlibacter sp. nov., isolated from a freshwater alga, Cryptomonas.</title>
        <authorList>
            <person name="Kim H.M."/>
            <person name="Jeon C.O."/>
        </authorList>
    </citation>
    <scope>NUCLEOTIDE SEQUENCE</scope>
    <source>
        <strain evidence="10">CrO1</strain>
    </source>
</reference>
<evidence type="ECO:0000313" key="11">
    <source>
        <dbReference type="Proteomes" id="UP000617041"/>
    </source>
</evidence>
<dbReference type="Proteomes" id="UP000617041">
    <property type="component" value="Unassembled WGS sequence"/>
</dbReference>
<evidence type="ECO:0000313" key="10">
    <source>
        <dbReference type="EMBL" id="MBK0392963.1"/>
    </source>
</evidence>
<comment type="caution">
    <text evidence="10">The sequence shown here is derived from an EMBL/GenBank/DDBJ whole genome shotgun (WGS) entry which is preliminary data.</text>
</comment>
<dbReference type="Gene3D" id="3.40.50.620">
    <property type="entry name" value="HUPs"/>
    <property type="match status" value="1"/>
</dbReference>
<keyword evidence="1 7" id="KW-0963">Cytoplasm</keyword>
<dbReference type="GO" id="GO:0006400">
    <property type="term" value="P:tRNA modification"/>
    <property type="evidence" value="ECO:0007669"/>
    <property type="project" value="UniProtKB-UniRule"/>
</dbReference>
<keyword evidence="3 7" id="KW-0819">tRNA processing</keyword>
<dbReference type="EC" id="6.3.4.19" evidence="7"/>
<comment type="function">
    <text evidence="7">Ligates lysine onto the cytidine present at position 34 of the AUA codon-specific tRNA(Ile) that contains the anticodon CAU, in an ATP-dependent manner. Cytidine is converted to lysidine, thus changing the amino acid specificity of the tRNA from methionine to isoleucine.</text>
</comment>
<dbReference type="PANTHER" id="PTHR43033">
    <property type="entry name" value="TRNA(ILE)-LYSIDINE SYNTHASE-RELATED"/>
    <property type="match status" value="1"/>
</dbReference>
<dbReference type="GO" id="GO:0005524">
    <property type="term" value="F:ATP binding"/>
    <property type="evidence" value="ECO:0007669"/>
    <property type="project" value="UniProtKB-UniRule"/>
</dbReference>
<feature type="domain" description="tRNA(Ile)-lysidine synthase substrate-binding" evidence="9">
    <location>
        <begin position="241"/>
        <end position="302"/>
    </location>
</feature>
<evidence type="ECO:0000256" key="3">
    <source>
        <dbReference type="ARBA" id="ARBA00022694"/>
    </source>
</evidence>
<gene>
    <name evidence="7 10" type="primary">tilS</name>
    <name evidence="10" type="ORF">I8E28_10190</name>
</gene>
<dbReference type="CDD" id="cd01992">
    <property type="entry name" value="TilS_N"/>
    <property type="match status" value="1"/>
</dbReference>
<dbReference type="SUPFAM" id="SSF82829">
    <property type="entry name" value="MesJ substrate recognition domain-like"/>
    <property type="match status" value="1"/>
</dbReference>
<evidence type="ECO:0000256" key="6">
    <source>
        <dbReference type="ARBA" id="ARBA00048539"/>
    </source>
</evidence>
<dbReference type="PANTHER" id="PTHR43033:SF1">
    <property type="entry name" value="TRNA(ILE)-LYSIDINE SYNTHASE-RELATED"/>
    <property type="match status" value="1"/>
</dbReference>
<dbReference type="Pfam" id="PF01171">
    <property type="entry name" value="ATP_bind_3"/>
    <property type="match status" value="1"/>
</dbReference>
<name>A0A934URR4_9BURK</name>
<evidence type="ECO:0000256" key="2">
    <source>
        <dbReference type="ARBA" id="ARBA00022598"/>
    </source>
</evidence>
<keyword evidence="4 7" id="KW-0547">Nucleotide-binding</keyword>
<evidence type="ECO:0000256" key="5">
    <source>
        <dbReference type="ARBA" id="ARBA00022840"/>
    </source>
</evidence>
<comment type="subcellular location">
    <subcellularLocation>
        <location evidence="7">Cytoplasm</location>
    </subcellularLocation>
</comment>
<feature type="binding site" evidence="7">
    <location>
        <begin position="22"/>
        <end position="27"/>
    </location>
    <ligand>
        <name>ATP</name>
        <dbReference type="ChEBI" id="CHEBI:30616"/>
    </ligand>
</feature>
<dbReference type="HAMAP" id="MF_01161">
    <property type="entry name" value="tRNA_Ile_lys_synt"/>
    <property type="match status" value="1"/>
</dbReference>
<accession>A0A934URR4</accession>
<dbReference type="SUPFAM" id="SSF52402">
    <property type="entry name" value="Adenine nucleotide alpha hydrolases-like"/>
    <property type="match status" value="1"/>
</dbReference>
<evidence type="ECO:0000259" key="9">
    <source>
        <dbReference type="Pfam" id="PF09179"/>
    </source>
</evidence>
<organism evidence="10 11">
    <name type="scientific">Ramlibacter algicola</name>
    <dbReference type="NCBI Taxonomy" id="2795217"/>
    <lineage>
        <taxon>Bacteria</taxon>
        <taxon>Pseudomonadati</taxon>
        <taxon>Pseudomonadota</taxon>
        <taxon>Betaproteobacteria</taxon>
        <taxon>Burkholderiales</taxon>
        <taxon>Comamonadaceae</taxon>
        <taxon>Ramlibacter</taxon>
    </lineage>
</organism>
<comment type="catalytic activity">
    <reaction evidence="6 7">
        <text>cytidine(34) in tRNA(Ile2) + L-lysine + ATP = lysidine(34) in tRNA(Ile2) + AMP + diphosphate + H(+)</text>
        <dbReference type="Rhea" id="RHEA:43744"/>
        <dbReference type="Rhea" id="RHEA-COMP:10625"/>
        <dbReference type="Rhea" id="RHEA-COMP:10670"/>
        <dbReference type="ChEBI" id="CHEBI:15378"/>
        <dbReference type="ChEBI" id="CHEBI:30616"/>
        <dbReference type="ChEBI" id="CHEBI:32551"/>
        <dbReference type="ChEBI" id="CHEBI:33019"/>
        <dbReference type="ChEBI" id="CHEBI:82748"/>
        <dbReference type="ChEBI" id="CHEBI:83665"/>
        <dbReference type="ChEBI" id="CHEBI:456215"/>
        <dbReference type="EC" id="6.3.4.19"/>
    </reaction>
</comment>
<sequence>MSTPPRLLSACAPARPLGVALSGGADSVAMLVTAARLWPGEVHALHVNHGLQAAASTFERHCTETCASLGIPLHVARPDATGEAGDSPEDAARRARYAALAQLARNAGLRCVLLAQHADDQVETLLLALSRGAGLPGLAAMPARFERHGAVFLRPWLDLSGAEIRAWLRDEGVAHVEDPTNADTRFTRNRIRHEVLPALERAFPQWRVTFARSARHAAQAQALLDEMASADLATMEGAPVIDTLRGWPRARQANVLRHWLRSVHGATPSAAQLEELLDQVHACTTRGHRLHLRVANGFVQRAGARLAWTPSV</sequence>
<keyword evidence="5 7" id="KW-0067">ATP-binding</keyword>
<dbReference type="InterPro" id="IPR015262">
    <property type="entry name" value="tRNA_Ile_lys_synt_subst-bd"/>
</dbReference>
<evidence type="ECO:0000256" key="4">
    <source>
        <dbReference type="ARBA" id="ARBA00022741"/>
    </source>
</evidence>
<proteinExistence type="inferred from homology"/>
<keyword evidence="2 7" id="KW-0436">Ligase</keyword>
<protein>
    <recommendedName>
        <fullName evidence="7">tRNA(Ile)-lysidine synthase</fullName>
        <ecNumber evidence="7">6.3.4.19</ecNumber>
    </recommendedName>
    <alternativeName>
        <fullName evidence="7">tRNA(Ile)-2-lysyl-cytidine synthase</fullName>
    </alternativeName>
    <alternativeName>
        <fullName evidence="7">tRNA(Ile)-lysidine synthetase</fullName>
    </alternativeName>
</protein>
<keyword evidence="11" id="KW-1185">Reference proteome</keyword>
<dbReference type="InterPro" id="IPR012795">
    <property type="entry name" value="tRNA_Ile_lys_synt_N"/>
</dbReference>
<comment type="similarity">
    <text evidence="7">Belongs to the tRNA(Ile)-lysidine synthase family.</text>
</comment>
<dbReference type="InterPro" id="IPR011063">
    <property type="entry name" value="TilS/TtcA_N"/>
</dbReference>
<dbReference type="InterPro" id="IPR014729">
    <property type="entry name" value="Rossmann-like_a/b/a_fold"/>
</dbReference>
<feature type="domain" description="tRNA(Ile)-lysidine/2-thiocytidine synthase N-terminal" evidence="8">
    <location>
        <begin position="18"/>
        <end position="194"/>
    </location>
</feature>
<dbReference type="GO" id="GO:0032267">
    <property type="term" value="F:tRNA(Ile)-lysidine synthase activity"/>
    <property type="evidence" value="ECO:0007669"/>
    <property type="project" value="UniProtKB-EC"/>
</dbReference>
<dbReference type="InterPro" id="IPR012094">
    <property type="entry name" value="tRNA_Ile_lys_synt"/>
</dbReference>
<dbReference type="Pfam" id="PF09179">
    <property type="entry name" value="TilS"/>
    <property type="match status" value="1"/>
</dbReference>
<dbReference type="EMBL" id="JAEDAO010000001">
    <property type="protein sequence ID" value="MBK0392963.1"/>
    <property type="molecule type" value="Genomic_DNA"/>
</dbReference>
<dbReference type="NCBIfam" id="TIGR02432">
    <property type="entry name" value="lysidine_TilS_N"/>
    <property type="match status" value="1"/>
</dbReference>
<evidence type="ECO:0000256" key="1">
    <source>
        <dbReference type="ARBA" id="ARBA00022490"/>
    </source>
</evidence>